<keyword evidence="9" id="KW-1185">Reference proteome</keyword>
<evidence type="ECO:0000256" key="1">
    <source>
        <dbReference type="ARBA" id="ARBA00001974"/>
    </source>
</evidence>
<evidence type="ECO:0000256" key="6">
    <source>
        <dbReference type="SAM" id="MobiDB-lite"/>
    </source>
</evidence>
<dbReference type="PANTHER" id="PTHR10961:SF45">
    <property type="entry name" value="FAD DEPENDENT OXIDOREDUCTASE DOMAIN-CONTAINING PROTEIN-RELATED"/>
    <property type="match status" value="1"/>
</dbReference>
<gene>
    <name evidence="8" type="ORF">B0J13DRAFT_456599</name>
</gene>
<dbReference type="InterPro" id="IPR045170">
    <property type="entry name" value="MTOX"/>
</dbReference>
<protein>
    <submittedName>
        <fullName evidence="8">Sarcosine oxidase</fullName>
    </submittedName>
</protein>
<reference evidence="8" key="1">
    <citation type="journal article" date="2021" name="Nat. Commun.">
        <title>Genetic determinants of endophytism in the Arabidopsis root mycobiome.</title>
        <authorList>
            <person name="Mesny F."/>
            <person name="Miyauchi S."/>
            <person name="Thiergart T."/>
            <person name="Pickel B."/>
            <person name="Atanasova L."/>
            <person name="Karlsson M."/>
            <person name="Huettel B."/>
            <person name="Barry K.W."/>
            <person name="Haridas S."/>
            <person name="Chen C."/>
            <person name="Bauer D."/>
            <person name="Andreopoulos W."/>
            <person name="Pangilinan J."/>
            <person name="LaButti K."/>
            <person name="Riley R."/>
            <person name="Lipzen A."/>
            <person name="Clum A."/>
            <person name="Drula E."/>
            <person name="Henrissat B."/>
            <person name="Kohler A."/>
            <person name="Grigoriev I.V."/>
            <person name="Martin F.M."/>
            <person name="Hacquard S."/>
        </authorList>
    </citation>
    <scope>NUCLEOTIDE SEQUENCE</scope>
    <source>
        <strain evidence="8">MPI-CAGE-AT-0021</strain>
    </source>
</reference>
<feature type="domain" description="FAD dependent oxidoreductase" evidence="7">
    <location>
        <begin position="12"/>
        <end position="384"/>
    </location>
</feature>
<dbReference type="Gene3D" id="3.30.9.10">
    <property type="entry name" value="D-Amino Acid Oxidase, subunit A, domain 2"/>
    <property type="match status" value="1"/>
</dbReference>
<evidence type="ECO:0000313" key="9">
    <source>
        <dbReference type="Proteomes" id="UP000717696"/>
    </source>
</evidence>
<evidence type="ECO:0000259" key="7">
    <source>
        <dbReference type="Pfam" id="PF01266"/>
    </source>
</evidence>
<comment type="similarity">
    <text evidence="2">Belongs to the MSOX/MTOX family.</text>
</comment>
<feature type="region of interest" description="Disordered" evidence="6">
    <location>
        <begin position="400"/>
        <end position="433"/>
    </location>
</feature>
<dbReference type="Pfam" id="PF01266">
    <property type="entry name" value="DAO"/>
    <property type="match status" value="1"/>
</dbReference>
<dbReference type="GO" id="GO:0004657">
    <property type="term" value="F:proline dehydrogenase activity"/>
    <property type="evidence" value="ECO:0007669"/>
    <property type="project" value="TreeGrafter"/>
</dbReference>
<evidence type="ECO:0000313" key="8">
    <source>
        <dbReference type="EMBL" id="KAH7121784.1"/>
    </source>
</evidence>
<organism evidence="8 9">
    <name type="scientific">Dactylonectria estremocensis</name>
    <dbReference type="NCBI Taxonomy" id="1079267"/>
    <lineage>
        <taxon>Eukaryota</taxon>
        <taxon>Fungi</taxon>
        <taxon>Dikarya</taxon>
        <taxon>Ascomycota</taxon>
        <taxon>Pezizomycotina</taxon>
        <taxon>Sordariomycetes</taxon>
        <taxon>Hypocreomycetidae</taxon>
        <taxon>Hypocreales</taxon>
        <taxon>Nectriaceae</taxon>
        <taxon>Dactylonectria</taxon>
    </lineage>
</organism>
<dbReference type="Proteomes" id="UP000717696">
    <property type="component" value="Unassembled WGS sequence"/>
</dbReference>
<evidence type="ECO:0000256" key="2">
    <source>
        <dbReference type="ARBA" id="ARBA00010989"/>
    </source>
</evidence>
<sequence>MPAAPSKDAPLIIVGAGVFGLSLAYDLASNRGYTSITVLDRFMPPVPDGSSVDVSRIIRSEYADPFYAALAADALAAWQTPEWADQFHESGFAMISTRGNPYMQKYRDMRRGQEKQQPLDVFEAGEAGKRMRELYPGVKTDFTGATVIKNDGGGWANAHDAIRGLAARCSLAGVSFITGTHGTVESLERAGSRITGVKTAAGTRLSTDTVVLATGAWTNNLVPDISHNIMAVGQPVGFIQLSPQEAAGMRGMPVMMDMDSGVFCFPPTPDTHQVKLARHGFGFATQVQVGKGRVISSPKLKESNAASGYLPEDAEQALRQGARFFFPQVSDRPWAKLRMCWYTDTPEGDFVVDHHPTMDGLFLATGGSGHAFKFLPVIGRHIADCLEGKAGPEMRGKWAARGRASVQTTAMGGDGSRGGPQMRVLAGKEQAKL</sequence>
<dbReference type="Gene3D" id="3.50.50.60">
    <property type="entry name" value="FAD/NAD(P)-binding domain"/>
    <property type="match status" value="1"/>
</dbReference>
<keyword evidence="4" id="KW-0274">FAD</keyword>
<dbReference type="GO" id="GO:0050031">
    <property type="term" value="F:L-pipecolate oxidase activity"/>
    <property type="evidence" value="ECO:0007669"/>
    <property type="project" value="TreeGrafter"/>
</dbReference>
<evidence type="ECO:0000256" key="4">
    <source>
        <dbReference type="ARBA" id="ARBA00022827"/>
    </source>
</evidence>
<keyword evidence="3" id="KW-0285">Flavoprotein</keyword>
<dbReference type="SUPFAM" id="SSF51905">
    <property type="entry name" value="FAD/NAD(P)-binding domain"/>
    <property type="match status" value="1"/>
</dbReference>
<dbReference type="GO" id="GO:0050660">
    <property type="term" value="F:flavin adenine dinucleotide binding"/>
    <property type="evidence" value="ECO:0007669"/>
    <property type="project" value="InterPro"/>
</dbReference>
<dbReference type="EMBL" id="JAGMUU010000027">
    <property type="protein sequence ID" value="KAH7121784.1"/>
    <property type="molecule type" value="Genomic_DNA"/>
</dbReference>
<dbReference type="InterPro" id="IPR006076">
    <property type="entry name" value="FAD-dep_OxRdtase"/>
</dbReference>
<evidence type="ECO:0000256" key="5">
    <source>
        <dbReference type="ARBA" id="ARBA00023002"/>
    </source>
</evidence>
<evidence type="ECO:0000256" key="3">
    <source>
        <dbReference type="ARBA" id="ARBA00022630"/>
    </source>
</evidence>
<dbReference type="AlphaFoldDB" id="A0A9P9DMV2"/>
<comment type="caution">
    <text evidence="8">The sequence shown here is derived from an EMBL/GenBank/DDBJ whole genome shotgun (WGS) entry which is preliminary data.</text>
</comment>
<dbReference type="PANTHER" id="PTHR10961">
    <property type="entry name" value="PEROXISOMAL SARCOSINE OXIDASE"/>
    <property type="match status" value="1"/>
</dbReference>
<dbReference type="SUPFAM" id="SSF54373">
    <property type="entry name" value="FAD-linked reductases, C-terminal domain"/>
    <property type="match status" value="1"/>
</dbReference>
<comment type="cofactor">
    <cofactor evidence="1">
        <name>FAD</name>
        <dbReference type="ChEBI" id="CHEBI:57692"/>
    </cofactor>
</comment>
<dbReference type="InterPro" id="IPR036188">
    <property type="entry name" value="FAD/NAD-bd_sf"/>
</dbReference>
<dbReference type="OrthoDB" id="2219495at2759"/>
<keyword evidence="5" id="KW-0560">Oxidoreductase</keyword>
<name>A0A9P9DMV2_9HYPO</name>
<proteinExistence type="inferred from homology"/>
<dbReference type="GO" id="GO:0008115">
    <property type="term" value="F:sarcosine oxidase activity"/>
    <property type="evidence" value="ECO:0007669"/>
    <property type="project" value="TreeGrafter"/>
</dbReference>
<accession>A0A9P9DMV2</accession>